<reference evidence="3" key="1">
    <citation type="submission" date="2021-10" db="EMBL/GenBank/DDBJ databases">
        <title>Streptomyces nigrumlapis sp.nov.,an antimicrobial producing actinobacterium isolated from Black Gobi rocks.</title>
        <authorList>
            <person name="Wen Y."/>
            <person name="Zhang W."/>
            <person name="Liu X.G."/>
        </authorList>
    </citation>
    <scope>NUCLEOTIDE SEQUENCE</scope>
    <source>
        <strain evidence="3">ST13-2-2</strain>
    </source>
</reference>
<name>A0ABY4MFW6_9ACTN</name>
<evidence type="ECO:0000313" key="3">
    <source>
        <dbReference type="EMBL" id="UQA95609.1"/>
    </source>
</evidence>
<evidence type="ECO:0000256" key="1">
    <source>
        <dbReference type="SAM" id="SignalP"/>
    </source>
</evidence>
<dbReference type="SUPFAM" id="SSF50370">
    <property type="entry name" value="Ricin B-like lectins"/>
    <property type="match status" value="1"/>
</dbReference>
<dbReference type="Proteomes" id="UP000830115">
    <property type="component" value="Chromosome"/>
</dbReference>
<dbReference type="RefSeq" id="WP_248866522.1">
    <property type="nucleotide sequence ID" value="NZ_CP086322.1"/>
</dbReference>
<dbReference type="Pfam" id="PF14200">
    <property type="entry name" value="RicinB_lectin_2"/>
    <property type="match status" value="1"/>
</dbReference>
<feature type="chain" id="PRO_5045071097" evidence="1">
    <location>
        <begin position="30"/>
        <end position="144"/>
    </location>
</feature>
<keyword evidence="4" id="KW-1185">Reference proteome</keyword>
<dbReference type="PROSITE" id="PS50231">
    <property type="entry name" value="RICIN_B_LECTIN"/>
    <property type="match status" value="1"/>
</dbReference>
<feature type="domain" description="Ricin B lectin" evidence="2">
    <location>
        <begin position="59"/>
        <end position="130"/>
    </location>
</feature>
<accession>A0ABY4MFW6</accession>
<dbReference type="EMBL" id="CP086322">
    <property type="protein sequence ID" value="UQA95609.1"/>
    <property type="molecule type" value="Genomic_DNA"/>
</dbReference>
<sequence>MQKRQVAKALGAAAIVPSILLATAGNASAWDRRVDWKNVATGAYLTESGTSLRKVGGWWETKNSDGTFKLRWAGFGSGYECLDSNSKGSVYVIQCNGGNNQKWYEIKTSTGWKLKNKATGRVLDTAHGKAYTKPDNGSKYQRWR</sequence>
<feature type="signal peptide" evidence="1">
    <location>
        <begin position="1"/>
        <end position="29"/>
    </location>
</feature>
<protein>
    <submittedName>
        <fullName evidence="3">RICIN domain-containing protein</fullName>
    </submittedName>
</protein>
<dbReference type="CDD" id="cd23415">
    <property type="entry name" value="beta-trefoil_Ricin_AH"/>
    <property type="match status" value="1"/>
</dbReference>
<dbReference type="Gene3D" id="2.80.10.50">
    <property type="match status" value="1"/>
</dbReference>
<evidence type="ECO:0000259" key="2">
    <source>
        <dbReference type="Pfam" id="PF14200"/>
    </source>
</evidence>
<dbReference type="InterPro" id="IPR035992">
    <property type="entry name" value="Ricin_B-like_lectins"/>
</dbReference>
<evidence type="ECO:0000313" key="4">
    <source>
        <dbReference type="Proteomes" id="UP000830115"/>
    </source>
</evidence>
<gene>
    <name evidence="3" type="ORF">K9S39_30475</name>
</gene>
<organism evidence="3 4">
    <name type="scientific">Streptomyces halobius</name>
    <dbReference type="NCBI Taxonomy" id="2879846"/>
    <lineage>
        <taxon>Bacteria</taxon>
        <taxon>Bacillati</taxon>
        <taxon>Actinomycetota</taxon>
        <taxon>Actinomycetes</taxon>
        <taxon>Kitasatosporales</taxon>
        <taxon>Streptomycetaceae</taxon>
        <taxon>Streptomyces</taxon>
    </lineage>
</organism>
<keyword evidence="1" id="KW-0732">Signal</keyword>
<proteinExistence type="predicted"/>
<dbReference type="InterPro" id="IPR000772">
    <property type="entry name" value="Ricin_B_lectin"/>
</dbReference>